<proteinExistence type="predicted"/>
<accession>A0A9X9T6N7</accession>
<dbReference type="KEGG" id="mou:OU421_08910"/>
<evidence type="ECO:0000313" key="3">
    <source>
        <dbReference type="Proteomes" id="UP001163096"/>
    </source>
</evidence>
<evidence type="ECO:0000256" key="1">
    <source>
        <dbReference type="SAM" id="Coils"/>
    </source>
</evidence>
<protein>
    <submittedName>
        <fullName evidence="2">Uncharacterized protein</fullName>
    </submittedName>
</protein>
<dbReference type="EMBL" id="CP113361">
    <property type="protein sequence ID" value="WAI00548.1"/>
    <property type="molecule type" value="Genomic_DNA"/>
</dbReference>
<feature type="coiled-coil region" evidence="1">
    <location>
        <begin position="106"/>
        <end position="140"/>
    </location>
</feature>
<gene>
    <name evidence="2" type="ORF">OU421_08910</name>
</gene>
<dbReference type="AlphaFoldDB" id="A0A9X9T6N7"/>
<reference evidence="2" key="1">
    <citation type="submission" date="2022-11" db="EMBL/GenBank/DDBJ databases">
        <title>Complete genome sequence of Methanogenium organophilum DSM 3596.</title>
        <authorList>
            <person name="Chen S.-C."/>
            <person name="Lai S.-J."/>
            <person name="You Y.-T."/>
        </authorList>
    </citation>
    <scope>NUCLEOTIDE SEQUENCE</scope>
    <source>
        <strain evidence="2">DSM 3596</strain>
    </source>
</reference>
<organism evidence="2 3">
    <name type="scientific">Methanogenium organophilum</name>
    <dbReference type="NCBI Taxonomy" id="2199"/>
    <lineage>
        <taxon>Archaea</taxon>
        <taxon>Methanobacteriati</taxon>
        <taxon>Methanobacteriota</taxon>
        <taxon>Stenosarchaea group</taxon>
        <taxon>Methanomicrobia</taxon>
        <taxon>Methanomicrobiales</taxon>
        <taxon>Methanomicrobiaceae</taxon>
        <taxon>Methanogenium</taxon>
    </lineage>
</organism>
<dbReference type="GeneID" id="76835218"/>
<sequence>MTFSKGICDLECEDLLILLREFGYSIESKNERYITLKSEWYLLDYICQTITLPNCEIIPGPIIESALKQGNISRHSFIEKIKGIATISSEESIVAHVDILGFKSLIQEAQKDSAKFDEILNQYNRALKNAFNQVQSTTKRNHSLNLIKISHVRVYTDNLLFVNELETHGYGESDFGETLGEIAQYQFSLALEGYFTRGVIFVERSYADEILVFSPVLLHAEEYEKKAVYPRVILNESAIARVSHYFPWYGGPEHSPFYDILLVDQDGQWFINYLYILYYFNEDMVQMQIRIDGGSPASQNSYYPEAITLLHQHRDHISANLDKFKDDAGTYRKYQWLAEYHNHCCKRYFPNDSSAQIEGFEGSFSTLSSSSLK</sequence>
<dbReference type="Proteomes" id="UP001163096">
    <property type="component" value="Chromosome"/>
</dbReference>
<name>A0A9X9T6N7_METOG</name>
<dbReference type="RefSeq" id="WP_268185750.1">
    <property type="nucleotide sequence ID" value="NZ_CP113361.1"/>
</dbReference>
<evidence type="ECO:0000313" key="2">
    <source>
        <dbReference type="EMBL" id="WAI00548.1"/>
    </source>
</evidence>
<keyword evidence="1" id="KW-0175">Coiled coil</keyword>
<keyword evidence="3" id="KW-1185">Reference proteome</keyword>